<dbReference type="EMBL" id="JBHUII010000004">
    <property type="protein sequence ID" value="MFD2205708.1"/>
    <property type="molecule type" value="Genomic_DNA"/>
</dbReference>
<protein>
    <submittedName>
        <fullName evidence="3">Alpha/beta fold hydrolase</fullName>
    </submittedName>
</protein>
<dbReference type="GO" id="GO:0016787">
    <property type="term" value="F:hydrolase activity"/>
    <property type="evidence" value="ECO:0007669"/>
    <property type="project" value="UniProtKB-KW"/>
</dbReference>
<dbReference type="Pfam" id="PF00561">
    <property type="entry name" value="Abhydrolase_1"/>
    <property type="match status" value="1"/>
</dbReference>
<dbReference type="SUPFAM" id="SSF53474">
    <property type="entry name" value="alpha/beta-Hydrolases"/>
    <property type="match status" value="1"/>
</dbReference>
<dbReference type="InterPro" id="IPR029058">
    <property type="entry name" value="AB_hydrolase_fold"/>
</dbReference>
<feature type="domain" description="AB hydrolase-1" evidence="2">
    <location>
        <begin position="3"/>
        <end position="103"/>
    </location>
</feature>
<name>A0ABW5BHV1_9PROT</name>
<organism evidence="3 4">
    <name type="scientific">Kiloniella antarctica</name>
    <dbReference type="NCBI Taxonomy" id="1550907"/>
    <lineage>
        <taxon>Bacteria</taxon>
        <taxon>Pseudomonadati</taxon>
        <taxon>Pseudomonadota</taxon>
        <taxon>Alphaproteobacteria</taxon>
        <taxon>Rhodospirillales</taxon>
        <taxon>Kiloniellaceae</taxon>
        <taxon>Kiloniella</taxon>
    </lineage>
</organism>
<gene>
    <name evidence="3" type="ORF">ACFSKO_08805</name>
</gene>
<dbReference type="InterPro" id="IPR050266">
    <property type="entry name" value="AB_hydrolase_sf"/>
</dbReference>
<dbReference type="RefSeq" id="WP_380250581.1">
    <property type="nucleotide sequence ID" value="NZ_JBHUII010000004.1"/>
</dbReference>
<dbReference type="PRINTS" id="PR00111">
    <property type="entry name" value="ABHYDROLASE"/>
</dbReference>
<reference evidence="4" key="1">
    <citation type="journal article" date="2019" name="Int. J. Syst. Evol. Microbiol.">
        <title>The Global Catalogue of Microorganisms (GCM) 10K type strain sequencing project: providing services to taxonomists for standard genome sequencing and annotation.</title>
        <authorList>
            <consortium name="The Broad Institute Genomics Platform"/>
            <consortium name="The Broad Institute Genome Sequencing Center for Infectious Disease"/>
            <person name="Wu L."/>
            <person name="Ma J."/>
        </authorList>
    </citation>
    <scope>NUCLEOTIDE SEQUENCE [LARGE SCALE GENOMIC DNA]</scope>
    <source>
        <strain evidence="4">CGMCC 4.7192</strain>
    </source>
</reference>
<dbReference type="InterPro" id="IPR000073">
    <property type="entry name" value="AB_hydrolase_1"/>
</dbReference>
<dbReference type="Gene3D" id="3.40.50.1820">
    <property type="entry name" value="alpha/beta hydrolase"/>
    <property type="match status" value="1"/>
</dbReference>
<dbReference type="PANTHER" id="PTHR43798:SF31">
    <property type="entry name" value="AB HYDROLASE SUPERFAMILY PROTEIN YCLE"/>
    <property type="match status" value="1"/>
</dbReference>
<evidence type="ECO:0000256" key="1">
    <source>
        <dbReference type="ARBA" id="ARBA00022801"/>
    </source>
</evidence>
<evidence type="ECO:0000313" key="3">
    <source>
        <dbReference type="EMBL" id="MFD2205708.1"/>
    </source>
</evidence>
<dbReference type="PANTHER" id="PTHR43798">
    <property type="entry name" value="MONOACYLGLYCEROL LIPASE"/>
    <property type="match status" value="1"/>
</dbReference>
<evidence type="ECO:0000313" key="4">
    <source>
        <dbReference type="Proteomes" id="UP001597294"/>
    </source>
</evidence>
<evidence type="ECO:0000259" key="2">
    <source>
        <dbReference type="Pfam" id="PF00561"/>
    </source>
</evidence>
<keyword evidence="4" id="KW-1185">Reference proteome</keyword>
<comment type="caution">
    <text evidence="3">The sequence shown here is derived from an EMBL/GenBank/DDBJ whole genome shotgun (WGS) entry which is preliminary data.</text>
</comment>
<keyword evidence="1 3" id="KW-0378">Hydrolase</keyword>
<proteinExistence type="predicted"/>
<accession>A0ABW5BHV1</accession>
<dbReference type="Proteomes" id="UP001597294">
    <property type="component" value="Unassembled WGS sequence"/>
</dbReference>
<sequence length="244" mass="26456">MRPIVLVHGLFGHLNDPRILNAIADQNIFAPDLLGYGVYRNSPMAGLNLMEQADHVAGFIRDINLEPVNLVGHSVGGAVSVLLAAKYPELVATLTSVEGNFTLKDAFWSAQVAEQDIGEVERTIEGYQSDPDCWISGAGVALNDWTQSLARSWLDNQPATTIKAQARAVVEATGKPEYLESIRKLMASDMPYHLLAGANSRQGWDVPDWAVDNASSNQDIPDTGHLMMAENPESFGAIIRGNCV</sequence>